<dbReference type="Proteomes" id="UP000008524">
    <property type="component" value="Chromosome 8"/>
</dbReference>
<dbReference type="EC" id="1.3.99.-" evidence="7"/>
<proteinExistence type="predicted"/>
<dbReference type="FunFam" id="1.10.540.10:FF:000059">
    <property type="entry name" value="Acyl-CoA dehydrogenase, mitochondrial,putative"/>
    <property type="match status" value="1"/>
</dbReference>
<dbReference type="OrthoDB" id="2588832at2759"/>
<dbReference type="GO" id="GO:0003995">
    <property type="term" value="F:acyl-CoA dehydrogenase activity"/>
    <property type="evidence" value="ECO:0000247"/>
    <property type="project" value="GeneDB"/>
</dbReference>
<keyword evidence="9" id="KW-1185">Reference proteome</keyword>
<dbReference type="Gene3D" id="1.20.140.10">
    <property type="entry name" value="Butyryl-CoA Dehydrogenase, subunit A, domain 3"/>
    <property type="match status" value="2"/>
</dbReference>
<dbReference type="EMBL" id="AC099045">
    <property type="protein sequence ID" value="AAX79780.1"/>
    <property type="molecule type" value="Genomic_DNA"/>
</dbReference>
<evidence type="ECO:0000256" key="3">
    <source>
        <dbReference type="ARBA" id="ARBA00023002"/>
    </source>
</evidence>
<reference evidence="8" key="2">
    <citation type="journal article" date="2005" name="Science">
        <title>Comparative genomics of trypanosomatid parasitic protozoa.</title>
        <authorList>
            <person name="El-Sayed N.M."/>
            <person name="Myler P.J."/>
            <person name="Blandin G."/>
            <person name="Berriman M."/>
            <person name="Crabtree J."/>
            <person name="Aggarwal G."/>
            <person name="Caler E."/>
            <person name="Renauld H."/>
            <person name="Worthey E.A."/>
            <person name="Hertz-Fowler C."/>
            <person name="Ghedin E."/>
            <person name="Peacock C."/>
            <person name="Bartholomeu D.C."/>
            <person name="Haas B.J."/>
            <person name="Tran A.N."/>
            <person name="Wortman J.R."/>
            <person name="Alsmark U.C."/>
            <person name="Angiuoli S."/>
            <person name="Anupama A."/>
            <person name="Badger J."/>
            <person name="Bringaud F."/>
            <person name="Cadag E."/>
            <person name="Carlton J.M."/>
            <person name="Cerqueira G.C."/>
            <person name="Creasy T."/>
            <person name="Delcher A.L."/>
            <person name="Djikeng A."/>
            <person name="Embley T.M."/>
            <person name="Hauser C."/>
            <person name="Ivens A.C."/>
            <person name="Kummerfeld S.K."/>
            <person name="Pereira-Leal J.B."/>
            <person name="Nilsson D."/>
            <person name="Peterson J."/>
            <person name="Salzberg S.L."/>
            <person name="Shallom J."/>
            <person name="Silva J.C."/>
            <person name="Sundaram J."/>
            <person name="Westenberger S."/>
            <person name="White O."/>
            <person name="Melville S.E."/>
            <person name="Donelson J.E."/>
            <person name="Andersson B."/>
            <person name="Stuart K.D."/>
            <person name="Hall N."/>
        </authorList>
    </citation>
    <scope>NUCLEOTIDE SEQUENCE</scope>
    <source>
        <strain evidence="8">927/4 GUTat10.1</strain>
    </source>
</reference>
<evidence type="ECO:0000313" key="8">
    <source>
        <dbReference type="EMBL" id="AAZ12910.1"/>
    </source>
</evidence>
<dbReference type="GO" id="GO:0050660">
    <property type="term" value="F:flavin adenine dinucleotide binding"/>
    <property type="evidence" value="ECO:0007669"/>
    <property type="project" value="InterPro"/>
</dbReference>
<evidence type="ECO:0000313" key="7">
    <source>
        <dbReference type="EMBL" id="AAX79780.1"/>
    </source>
</evidence>
<dbReference type="InterPro" id="IPR037069">
    <property type="entry name" value="AcylCoA_DH/ox_N_sf"/>
</dbReference>
<comment type="subcellular location">
    <subcellularLocation>
        <location evidence="1">Mitochondrion</location>
    </subcellularLocation>
</comment>
<sequence length="519" mass="55982">MRRFISVSKHMPGRHSSYAAGLFNFKIVPDEMFPYPCRKVDGDEAENLQLLLEDVRKNGSTLTNLYGARISTEYGGMDLGHTAHALIYEEVGAKCNADMLSLIGHSGMCTYLLSAVGDKSLKGEYLTAMSDGSVVMGWAVEESNGSDFSMTSTKASLRDDKYVLTGEKHCFNAAKATHFLVLGKTFTQIVAEEGATTVERLSFFICAKDAPGVKVVGNSVAMENTPARCAVGVVGEGFKNAMITLFTEQYLYTASLLGIMKRILQILGESNAGEGAGGLIGSFACFVYAMESTIYALAAIADTPVEDSLLECTLTAAFTQSTVTKLLKDLEISIPPSVQLEECISCARSILNQTEQDHFLYAAAVCCGIEDYGLFFQNASTLQVMQARLLRSLGVRDRIPIKNVRNASLIDEVVVTFGNAVETTFVRSGSHVQYQQLLLDRLGEAASLIYAASAVASRASLCVAKGLPSLELEESLAACFVSSAVSRSRVLCEEVCNVGKTADDILRRIALDICEDALQ</sequence>
<dbReference type="VEuPathDB" id="TriTrypDB:Tb927.8.1420"/>
<dbReference type="EMBL" id="CP000071">
    <property type="protein sequence ID" value="AAZ12910.1"/>
    <property type="molecule type" value="Genomic_DNA"/>
</dbReference>
<evidence type="ECO:0000259" key="6">
    <source>
        <dbReference type="Pfam" id="PF21343"/>
    </source>
</evidence>
<dbReference type="GO" id="GO:0006552">
    <property type="term" value="P:L-leucine catabolic process"/>
    <property type="evidence" value="ECO:0000318"/>
    <property type="project" value="GO_Central"/>
</dbReference>
<gene>
    <name evidence="8" type="primary">Tb08.29O9.60</name>
    <name evidence="7" type="ORF">Tb927.8.1420</name>
</gene>
<accession>D6XMS9</accession>
<dbReference type="OMA" id="CGVEDYG"/>
<accession>Q580I1</accession>
<evidence type="ECO:0000313" key="9">
    <source>
        <dbReference type="Proteomes" id="UP000008524"/>
    </source>
</evidence>
<dbReference type="Gene3D" id="2.40.110.10">
    <property type="entry name" value="Butyryl-CoA Dehydrogenase, subunit A, domain 2"/>
    <property type="match status" value="1"/>
</dbReference>
<name>Q580I1_TRYB2</name>
<dbReference type="Pfam" id="PF02771">
    <property type="entry name" value="Acyl-CoA_dh_N"/>
    <property type="match status" value="1"/>
</dbReference>
<protein>
    <submittedName>
        <fullName evidence="7">Acyl-CoA dehydrogenase, mitochondrial, putative</fullName>
        <ecNumber evidence="7">1.3.99.-</ecNumber>
    </submittedName>
</protein>
<dbReference type="GeneID" id="3659129"/>
<evidence type="ECO:0000259" key="5">
    <source>
        <dbReference type="Pfam" id="PF02771"/>
    </source>
</evidence>
<keyword evidence="3 7" id="KW-0560">Oxidoreductase</keyword>
<dbReference type="GO" id="GO:0005744">
    <property type="term" value="C:TIM23 mitochondrial import inner membrane translocase complex"/>
    <property type="evidence" value="ECO:0000353"/>
    <property type="project" value="GeneDB"/>
</dbReference>
<dbReference type="KEGG" id="tbr:Tb927.8.1420"/>
<reference evidence="7" key="4">
    <citation type="submission" date="2005-04" db="EMBL/GenBank/DDBJ databases">
        <title>.</title>
        <authorList>
            <person name="Ghedin E."/>
            <person name="Blandin G."/>
            <person name="Bartholomeu D."/>
            <person name="Caler E."/>
            <person name="Haas B."/>
            <person name="Hannick L."/>
            <person name="Shallom J."/>
            <person name="Hou L."/>
            <person name="Djikeng A."/>
            <person name="Feldblyum T."/>
            <person name="Hostetler J."/>
            <person name="Johnson J."/>
            <person name="Jones K."/>
            <person name="Koo H.L."/>
            <person name="Larkin C."/>
            <person name="Pai G."/>
            <person name="Peterson J."/>
            <person name="Khalak H.G."/>
            <person name="Salzberg S."/>
            <person name="Simpson A.J."/>
            <person name="Tallon L."/>
            <person name="Van Aken S."/>
            <person name="Wanless D."/>
            <person name="White O."/>
            <person name="Wortman J."/>
            <person name="Fraser C.M."/>
            <person name="El-Sayed N.M.A."/>
        </authorList>
    </citation>
    <scope>NUCLEOTIDE SEQUENCE</scope>
    <source>
        <strain evidence="7">GUTat10.1</strain>
    </source>
</reference>
<dbReference type="SUPFAM" id="SSF56645">
    <property type="entry name" value="Acyl-CoA dehydrogenase NM domain-like"/>
    <property type="match status" value="1"/>
</dbReference>
<dbReference type="PaxDb" id="5691-AAZ12910"/>
<dbReference type="InterPro" id="IPR013786">
    <property type="entry name" value="AcylCoA_DH/ox_N"/>
</dbReference>
<dbReference type="eggNOG" id="KOG0137">
    <property type="taxonomic scope" value="Eukaryota"/>
</dbReference>
<dbReference type="RefSeq" id="XP_846976.1">
    <property type="nucleotide sequence ID" value="XM_841883.1"/>
</dbReference>
<dbReference type="InParanoid" id="Q580I1"/>
<evidence type="ECO:0000256" key="1">
    <source>
        <dbReference type="ARBA" id="ARBA00004173"/>
    </source>
</evidence>
<dbReference type="InterPro" id="IPR046373">
    <property type="entry name" value="Acyl-CoA_Oxase/DH_mid-dom_sf"/>
</dbReference>
<dbReference type="GO" id="GO:0005739">
    <property type="term" value="C:mitochondrion"/>
    <property type="evidence" value="ECO:0000314"/>
    <property type="project" value="GeneDB"/>
</dbReference>
<feature type="domain" description="Acyl-CoA dehydrogenase/oxidase N-terminal" evidence="5">
    <location>
        <begin position="64"/>
        <end position="132"/>
    </location>
</feature>
<evidence type="ECO:0000256" key="4">
    <source>
        <dbReference type="ARBA" id="ARBA00023128"/>
    </source>
</evidence>
<dbReference type="GO" id="GO:0020023">
    <property type="term" value="C:kinetoplast"/>
    <property type="evidence" value="ECO:0000314"/>
    <property type="project" value="GeneDB"/>
</dbReference>
<dbReference type="PANTHER" id="PTHR43884">
    <property type="entry name" value="ACYL-COA DEHYDROGENASE"/>
    <property type="match status" value="1"/>
</dbReference>
<dbReference type="STRING" id="185431.Q580I1"/>
<dbReference type="Gene3D" id="1.10.540.10">
    <property type="entry name" value="Acyl-CoA dehydrogenase/oxidase, N-terminal domain"/>
    <property type="match status" value="1"/>
</dbReference>
<reference evidence="7" key="1">
    <citation type="submission" date="2002-05" db="EMBL/GenBank/DDBJ databases">
        <authorList>
            <person name="El-Sayed N.M."/>
            <person name="Khalak H."/>
            <person name="Adams M.D."/>
        </authorList>
    </citation>
    <scope>NUCLEOTIDE SEQUENCE</scope>
    <source>
        <strain evidence="7">GUTat10.1</strain>
    </source>
</reference>
<dbReference type="SMR" id="Q580I1"/>
<dbReference type="GO" id="GO:0016031">
    <property type="term" value="P:tRNA import into mitochondrion"/>
    <property type="evidence" value="ECO:0000315"/>
    <property type="project" value="GeneDB"/>
</dbReference>
<dbReference type="PANTHER" id="PTHR43884:SF35">
    <property type="entry name" value="DEHYDROGENASE, MITOCHONDRIAL, PUTATIVE-RELATED"/>
    <property type="match status" value="1"/>
</dbReference>
<reference evidence="8" key="5">
    <citation type="submission" date="2005-04" db="EMBL/GenBank/DDBJ databases">
        <title>Sequencing, closure, and annotation of Trypanosoma brucei chromosomes 2 through 8.</title>
        <authorList>
            <person name="Ghedin E."/>
            <person name="Blandin G."/>
            <person name="Bartholomeu D."/>
            <person name="Caler E."/>
            <person name="Haas B."/>
            <person name="Hannick L."/>
            <person name="Shallom J."/>
            <person name="Hou L."/>
            <person name="Djikeng A."/>
            <person name="Feldblyum T."/>
            <person name="Hostetler J."/>
            <person name="Johnson J."/>
            <person name="Jones K."/>
            <person name="Koo H.L."/>
            <person name="Larkin C."/>
            <person name="Pai G."/>
            <person name="Peterson J."/>
            <person name="Khalak H.G."/>
            <person name="Salzberg S."/>
            <person name="Simpson A.J."/>
            <person name="Tallon L."/>
            <person name="Van Aken S."/>
            <person name="Wanless D."/>
            <person name="White O."/>
            <person name="Wortman J."/>
            <person name="Fraser C.M."/>
            <person name="El-Sayed N.M.A."/>
        </authorList>
    </citation>
    <scope>NUCLEOTIDE SEQUENCE</scope>
    <source>
        <strain evidence="8">927/4 GUTat10.1</strain>
    </source>
</reference>
<dbReference type="GO" id="GO:0008470">
    <property type="term" value="F:3-methylbutanoyl-CoA dehydrogenase activity"/>
    <property type="evidence" value="ECO:0000318"/>
    <property type="project" value="GO_Central"/>
</dbReference>
<feature type="domain" description="ACAD9/ACADV-like C-terminal" evidence="6">
    <location>
        <begin position="406"/>
        <end position="516"/>
    </location>
</feature>
<evidence type="ECO:0000256" key="2">
    <source>
        <dbReference type="ARBA" id="ARBA00022946"/>
    </source>
</evidence>
<dbReference type="InterPro" id="IPR009100">
    <property type="entry name" value="AcylCoA_DH/oxidase_NM_dom_sf"/>
</dbReference>
<keyword evidence="2" id="KW-0809">Transit peptide</keyword>
<organism evidence="7 9">
    <name type="scientific">Trypanosoma brucei brucei (strain 927/4 GUTat10.1)</name>
    <dbReference type="NCBI Taxonomy" id="185431"/>
    <lineage>
        <taxon>Eukaryota</taxon>
        <taxon>Discoba</taxon>
        <taxon>Euglenozoa</taxon>
        <taxon>Kinetoplastea</taxon>
        <taxon>Metakinetoplastina</taxon>
        <taxon>Trypanosomatida</taxon>
        <taxon>Trypanosomatidae</taxon>
        <taxon>Trypanosoma</taxon>
    </lineage>
</organism>
<dbReference type="AlphaFoldDB" id="Q580I1"/>
<dbReference type="Pfam" id="PF21343">
    <property type="entry name" value="ACAD9-ACADV_C"/>
    <property type="match status" value="1"/>
</dbReference>
<reference evidence="8 9" key="3">
    <citation type="journal article" date="2005" name="Science">
        <title>The genome of the African trypanosome Trypanosoma brucei.</title>
        <authorList>
            <person name="Berriman M."/>
            <person name="Ghedin E."/>
            <person name="Hertz-Fowler C."/>
            <person name="Blandin G."/>
            <person name="Renauld H."/>
            <person name="Bartholomeu D.C."/>
            <person name="Lennard N.J."/>
            <person name="Caler E."/>
            <person name="Hamlin N.E."/>
            <person name="Haas B."/>
            <person name="Bohme U."/>
            <person name="Hannick L."/>
            <person name="Aslett M.A."/>
            <person name="Shallom J."/>
            <person name="Marcello L."/>
            <person name="Hou L."/>
            <person name="Wickstead B."/>
            <person name="Alsmark U.C."/>
            <person name="Arrowsmith C."/>
            <person name="Atkin R.J."/>
            <person name="Barron A.J."/>
            <person name="Bringaud F."/>
            <person name="Brooks K."/>
            <person name="Carrington M."/>
            <person name="Cherevach I."/>
            <person name="Chillingworth T.J."/>
            <person name="Churcher C."/>
            <person name="Clark L.N."/>
            <person name="Corton C.H."/>
            <person name="Cronin A."/>
            <person name="Davies R.M."/>
            <person name="Doggett J."/>
            <person name="Djikeng A."/>
            <person name="Feldblyum T."/>
            <person name="Field M.C."/>
            <person name="Fraser A."/>
            <person name="Goodhead I."/>
            <person name="Hance Z."/>
            <person name="Harper D."/>
            <person name="Harris B.R."/>
            <person name="Hauser H."/>
            <person name="Hostetler J."/>
            <person name="Ivens A."/>
            <person name="Jagels K."/>
            <person name="Johnson D."/>
            <person name="Johnson J."/>
            <person name="Jones K."/>
            <person name="Kerhornou A.X."/>
            <person name="Koo H."/>
            <person name="Larke N."/>
            <person name="Landfear S."/>
            <person name="Larkin C."/>
            <person name="Leech V."/>
            <person name="Line A."/>
            <person name="Lord A."/>
            <person name="Macleod A."/>
            <person name="Mooney P.J."/>
            <person name="Moule S."/>
            <person name="Martin D.M."/>
            <person name="Morgan G.W."/>
            <person name="Mungall K."/>
            <person name="Norbertczak H."/>
            <person name="Ormond D."/>
            <person name="Pai G."/>
            <person name="Peacock C.S."/>
            <person name="Peterson J."/>
            <person name="Quail M.A."/>
            <person name="Rabbinowitsch E."/>
            <person name="Rajandream M.A."/>
            <person name="Reitter C."/>
            <person name="Salzberg S.L."/>
            <person name="Sanders M."/>
            <person name="Schobel S."/>
            <person name="Sharp S."/>
            <person name="Simmonds M."/>
            <person name="Simpson A.J."/>
            <person name="Tallon L."/>
            <person name="Turner C.M."/>
            <person name="Tait A."/>
            <person name="Tivey A.R."/>
            <person name="Van Aken S."/>
            <person name="Walker D."/>
            <person name="Wanless D."/>
            <person name="Wang S."/>
            <person name="White B."/>
            <person name="White O."/>
            <person name="Whitehead S."/>
            <person name="Woodward J."/>
            <person name="Wortman J."/>
            <person name="Adams M.D."/>
            <person name="Embley T.M."/>
            <person name="Gull K."/>
            <person name="Ullu E."/>
            <person name="Barry J.D."/>
            <person name="Fairlamb A.H."/>
            <person name="Opperdoes F."/>
            <person name="Barrell B.G."/>
            <person name="Donelson J.E."/>
            <person name="Hall N."/>
            <person name="Fraser C.M."/>
            <person name="Melville S.E."/>
            <person name="El-Sayed N.M."/>
        </authorList>
    </citation>
    <scope>NUCLEOTIDE SEQUENCE [LARGE SCALE GENOMIC DNA]</scope>
    <source>
        <strain evidence="8 9">927/4 GUTat10.1</strain>
    </source>
</reference>
<keyword evidence="4" id="KW-0496">Mitochondrion</keyword>
<dbReference type="InterPro" id="IPR049448">
    <property type="entry name" value="ACAD9/ACADV-like_C"/>
</dbReference>